<keyword evidence="2" id="KW-1185">Reference proteome</keyword>
<evidence type="ECO:0000313" key="2">
    <source>
        <dbReference type="Proteomes" id="UP001234297"/>
    </source>
</evidence>
<comment type="caution">
    <text evidence="1">The sequence shown here is derived from an EMBL/GenBank/DDBJ whole genome shotgun (WGS) entry which is preliminary data.</text>
</comment>
<protein>
    <submittedName>
        <fullName evidence="1">Uncharacterized protein</fullName>
    </submittedName>
</protein>
<gene>
    <name evidence="1" type="ORF">MRB53_006135</name>
</gene>
<organism evidence="1 2">
    <name type="scientific">Persea americana</name>
    <name type="common">Avocado</name>
    <dbReference type="NCBI Taxonomy" id="3435"/>
    <lineage>
        <taxon>Eukaryota</taxon>
        <taxon>Viridiplantae</taxon>
        <taxon>Streptophyta</taxon>
        <taxon>Embryophyta</taxon>
        <taxon>Tracheophyta</taxon>
        <taxon>Spermatophyta</taxon>
        <taxon>Magnoliopsida</taxon>
        <taxon>Magnoliidae</taxon>
        <taxon>Laurales</taxon>
        <taxon>Lauraceae</taxon>
        <taxon>Persea</taxon>
    </lineage>
</organism>
<dbReference type="EMBL" id="CM056810">
    <property type="protein sequence ID" value="KAJ8644387.1"/>
    <property type="molecule type" value="Genomic_DNA"/>
</dbReference>
<reference evidence="1 2" key="1">
    <citation type="journal article" date="2022" name="Hortic Res">
        <title>A haplotype resolved chromosomal level avocado genome allows analysis of novel avocado genes.</title>
        <authorList>
            <person name="Nath O."/>
            <person name="Fletcher S.J."/>
            <person name="Hayward A."/>
            <person name="Shaw L.M."/>
            <person name="Masouleh A.K."/>
            <person name="Furtado A."/>
            <person name="Henry R.J."/>
            <person name="Mitter N."/>
        </authorList>
    </citation>
    <scope>NUCLEOTIDE SEQUENCE [LARGE SCALE GENOMIC DNA]</scope>
    <source>
        <strain evidence="2">cv. Hass</strain>
    </source>
</reference>
<dbReference type="Proteomes" id="UP001234297">
    <property type="component" value="Chromosome 2"/>
</dbReference>
<name>A0ACC2MGU3_PERAE</name>
<sequence>MGRGPSSVSAAGGISPWVFGPCREREMSETTVPAAHGLITLGRIRAETIASGRTRSFEFGGSNIVMGLWIGQILPVLIFLSFSRVPVLGAEIGEKKTMPRLCLLGIHNEADDARLLLPSLLAHGVRKSMGIDCFSLLLHWVACKKRVECFSTLCVTSQAKKVDPTVVYLHEACQMEGVASACLLRNTGSQVGCATQTNSSPAQGIVENIVALDGPSASRRLEAKADAGMMSIPDPRQARSLFNRNFNRP</sequence>
<evidence type="ECO:0000313" key="1">
    <source>
        <dbReference type="EMBL" id="KAJ8644387.1"/>
    </source>
</evidence>
<accession>A0ACC2MGU3</accession>
<proteinExistence type="predicted"/>